<evidence type="ECO:0000313" key="2">
    <source>
        <dbReference type="Proteomes" id="UP001164286"/>
    </source>
</evidence>
<dbReference type="PANTHER" id="PTHR11183">
    <property type="entry name" value="GLYCOGENIN SUBFAMILY MEMBER"/>
    <property type="match status" value="1"/>
</dbReference>
<comment type="caution">
    <text evidence="1">The sequence shown here is derived from an EMBL/GenBank/DDBJ whole genome shotgun (WGS) entry which is preliminary data.</text>
</comment>
<dbReference type="InterPro" id="IPR029044">
    <property type="entry name" value="Nucleotide-diphossugar_trans"/>
</dbReference>
<gene>
    <name evidence="1" type="ORF">MKK02DRAFT_10046</name>
</gene>
<dbReference type="Gene3D" id="3.90.550.10">
    <property type="entry name" value="Spore Coat Polysaccharide Biosynthesis Protein SpsA, Chain A"/>
    <property type="match status" value="1"/>
</dbReference>
<dbReference type="AlphaFoldDB" id="A0AA38H5Z1"/>
<dbReference type="Proteomes" id="UP001164286">
    <property type="component" value="Unassembled WGS sequence"/>
</dbReference>
<reference evidence="1" key="1">
    <citation type="journal article" date="2022" name="G3 (Bethesda)">
        <title>High quality genome of the basidiomycete yeast Dioszegia hungarica PDD-24b-2 isolated from cloud water.</title>
        <authorList>
            <person name="Jarrige D."/>
            <person name="Haridas S."/>
            <person name="Bleykasten-Grosshans C."/>
            <person name="Joly M."/>
            <person name="Nadalig T."/>
            <person name="Sancelme M."/>
            <person name="Vuilleumier S."/>
            <person name="Grigoriev I.V."/>
            <person name="Amato P."/>
            <person name="Bringel F."/>
        </authorList>
    </citation>
    <scope>NUCLEOTIDE SEQUENCE</scope>
    <source>
        <strain evidence="1">PDD-24b-2</strain>
    </source>
</reference>
<evidence type="ECO:0000313" key="1">
    <source>
        <dbReference type="EMBL" id="KAI9634638.1"/>
    </source>
</evidence>
<feature type="non-terminal residue" evidence="1">
    <location>
        <position position="231"/>
    </location>
</feature>
<protein>
    <submittedName>
        <fullName evidence="1">Nucleotide-diphospho-sugar transferase</fullName>
    </submittedName>
</protein>
<accession>A0AA38H5Z1</accession>
<sequence>TSKEAYVLSLPSVEREEYLLALRVLLYGYKYDHYTRDPSRDVIVMTTPHVPVEVEDQLRADGAIIFRHDLIPSITDPFDINSDHICRHCYNKLLVWNMIQYERVLLADSDFLMVRSLEGIWDEPESQAETGLAARSVLHSDPGTDYLDSSFVIARPNRTMFEELLLVQGSPGPMQDIGQSLLDKYFRKDGPHPWSALDEKLHEKCWMDSGDWALTSLWSMKVGKMLGHQLA</sequence>
<dbReference type="GeneID" id="77724698"/>
<keyword evidence="2" id="KW-1185">Reference proteome</keyword>
<proteinExistence type="predicted"/>
<dbReference type="GO" id="GO:0016740">
    <property type="term" value="F:transferase activity"/>
    <property type="evidence" value="ECO:0007669"/>
    <property type="project" value="UniProtKB-KW"/>
</dbReference>
<dbReference type="EMBL" id="JAKWFO010000006">
    <property type="protein sequence ID" value="KAI9634638.1"/>
    <property type="molecule type" value="Genomic_DNA"/>
</dbReference>
<organism evidence="1 2">
    <name type="scientific">Dioszegia hungarica</name>
    <dbReference type="NCBI Taxonomy" id="4972"/>
    <lineage>
        <taxon>Eukaryota</taxon>
        <taxon>Fungi</taxon>
        <taxon>Dikarya</taxon>
        <taxon>Basidiomycota</taxon>
        <taxon>Agaricomycotina</taxon>
        <taxon>Tremellomycetes</taxon>
        <taxon>Tremellales</taxon>
        <taxon>Bulleribasidiaceae</taxon>
        <taxon>Dioszegia</taxon>
    </lineage>
</organism>
<dbReference type="RefSeq" id="XP_052944415.1">
    <property type="nucleotide sequence ID" value="XM_053085497.1"/>
</dbReference>
<name>A0AA38H5Z1_9TREE</name>
<dbReference type="SUPFAM" id="SSF53448">
    <property type="entry name" value="Nucleotide-diphospho-sugar transferases"/>
    <property type="match status" value="1"/>
</dbReference>
<keyword evidence="1" id="KW-0808">Transferase</keyword>
<feature type="non-terminal residue" evidence="1">
    <location>
        <position position="1"/>
    </location>
</feature>
<dbReference type="InterPro" id="IPR050587">
    <property type="entry name" value="GNT1/Glycosyltrans_8"/>
</dbReference>